<evidence type="ECO:0000313" key="5">
    <source>
        <dbReference type="Proteomes" id="UP001500340"/>
    </source>
</evidence>
<dbReference type="Proteomes" id="UP001500340">
    <property type="component" value="Unassembled WGS sequence"/>
</dbReference>
<organism evidence="4 5">
    <name type="scientific">Paenibacillus motobuensis</name>
    <dbReference type="NCBI Taxonomy" id="295324"/>
    <lineage>
        <taxon>Bacteria</taxon>
        <taxon>Bacillati</taxon>
        <taxon>Bacillota</taxon>
        <taxon>Bacilli</taxon>
        <taxon>Bacillales</taxon>
        <taxon>Paenibacillaceae</taxon>
        <taxon>Paenibacillus</taxon>
    </lineage>
</organism>
<evidence type="ECO:0000256" key="1">
    <source>
        <dbReference type="ARBA" id="ARBA00005582"/>
    </source>
</evidence>
<evidence type="ECO:0000259" key="3">
    <source>
        <dbReference type="PROSITE" id="PS51462"/>
    </source>
</evidence>
<accession>A0ABP3IKV4</accession>
<comment type="similarity">
    <text evidence="1">Belongs to the Nudix hydrolase family.</text>
</comment>
<proteinExistence type="inferred from homology"/>
<dbReference type="InterPro" id="IPR054105">
    <property type="entry name" value="WHD_NrtR"/>
</dbReference>
<name>A0ABP3IKV4_9BACL</name>
<dbReference type="SUPFAM" id="SSF55811">
    <property type="entry name" value="Nudix"/>
    <property type="match status" value="1"/>
</dbReference>
<feature type="domain" description="Nudix hydrolase" evidence="3">
    <location>
        <begin position="24"/>
        <end position="173"/>
    </location>
</feature>
<dbReference type="CDD" id="cd18873">
    <property type="entry name" value="NUDIX_NadM_like"/>
    <property type="match status" value="1"/>
</dbReference>
<keyword evidence="2 4" id="KW-0378">Hydrolase</keyword>
<dbReference type="InterPro" id="IPR000086">
    <property type="entry name" value="NUDIX_hydrolase_dom"/>
</dbReference>
<dbReference type="Pfam" id="PF21906">
    <property type="entry name" value="WHD_NrtR"/>
    <property type="match status" value="1"/>
</dbReference>
<evidence type="ECO:0000313" key="4">
    <source>
        <dbReference type="EMBL" id="GAA0408993.1"/>
    </source>
</evidence>
<dbReference type="PANTHER" id="PTHR43736">
    <property type="entry name" value="ADP-RIBOSE PYROPHOSPHATASE"/>
    <property type="match status" value="1"/>
</dbReference>
<keyword evidence="5" id="KW-1185">Reference proteome</keyword>
<dbReference type="PANTHER" id="PTHR43736:SF1">
    <property type="entry name" value="DIHYDRONEOPTERIN TRIPHOSPHATE DIPHOSPHATASE"/>
    <property type="match status" value="1"/>
</dbReference>
<dbReference type="Gene3D" id="1.10.10.10">
    <property type="entry name" value="Winged helix-like DNA-binding domain superfamily/Winged helix DNA-binding domain"/>
    <property type="match status" value="1"/>
</dbReference>
<comment type="caution">
    <text evidence="4">The sequence shown here is derived from an EMBL/GenBank/DDBJ whole genome shotgun (WGS) entry which is preliminary data.</text>
</comment>
<dbReference type="GO" id="GO:0016787">
    <property type="term" value="F:hydrolase activity"/>
    <property type="evidence" value="ECO:0007669"/>
    <property type="project" value="UniProtKB-KW"/>
</dbReference>
<dbReference type="Gene3D" id="3.90.79.10">
    <property type="entry name" value="Nucleoside Triphosphate Pyrophosphohydrolase"/>
    <property type="match status" value="1"/>
</dbReference>
<dbReference type="PRINTS" id="PR00502">
    <property type="entry name" value="NUDIXFAMILY"/>
</dbReference>
<dbReference type="Pfam" id="PF00293">
    <property type="entry name" value="NUDIX"/>
    <property type="match status" value="1"/>
</dbReference>
<dbReference type="EMBL" id="BAAACX010000023">
    <property type="protein sequence ID" value="GAA0408993.1"/>
    <property type="molecule type" value="Genomic_DNA"/>
</dbReference>
<dbReference type="InterPro" id="IPR036390">
    <property type="entry name" value="WH_DNA-bd_sf"/>
</dbReference>
<dbReference type="InterPro" id="IPR036388">
    <property type="entry name" value="WH-like_DNA-bd_sf"/>
</dbReference>
<reference evidence="5" key="1">
    <citation type="journal article" date="2019" name="Int. J. Syst. Evol. Microbiol.">
        <title>The Global Catalogue of Microorganisms (GCM) 10K type strain sequencing project: providing services to taxonomists for standard genome sequencing and annotation.</title>
        <authorList>
            <consortium name="The Broad Institute Genomics Platform"/>
            <consortium name="The Broad Institute Genome Sequencing Center for Infectious Disease"/>
            <person name="Wu L."/>
            <person name="Ma J."/>
        </authorList>
    </citation>
    <scope>NUCLEOTIDE SEQUENCE [LARGE SCALE GENOMIC DNA]</scope>
    <source>
        <strain evidence="5">JCM 12774</strain>
    </source>
</reference>
<dbReference type="PROSITE" id="PS51462">
    <property type="entry name" value="NUDIX"/>
    <property type="match status" value="1"/>
</dbReference>
<protein>
    <submittedName>
        <fullName evidence="4">NUDIX hydrolase</fullName>
    </submittedName>
</protein>
<gene>
    <name evidence="4" type="ORF">GCM10008933_43950</name>
</gene>
<evidence type="ECO:0000256" key="2">
    <source>
        <dbReference type="ARBA" id="ARBA00022801"/>
    </source>
</evidence>
<dbReference type="SUPFAM" id="SSF46785">
    <property type="entry name" value="Winged helix' DNA-binding domain"/>
    <property type="match status" value="1"/>
</dbReference>
<dbReference type="InterPro" id="IPR020476">
    <property type="entry name" value="Nudix_hydrolase"/>
</dbReference>
<sequence>MISNEQALQHYDVKKYRTPDGYTSDIAVFTILSGQPEPFKPPVMKLYIMLIKRSMTDSEGRPNIEAGKWALPGGFVNPDETAFQSAARELKEETGVDSIHLEHYGVYDAPGRDPRGWIISNAHYAIVPEHLLKHRQSGDDASEVELFPVEDVLKLELAFDHEQIIRDAINVIRRKLLETTAAKEFLPEEFTYSELQAVLLTVTDDSAIALDASFARKIKSLPFIKEVPGKKTTRTSKKPTQLYRFVEKASEANHSLYHTKGSSKSPLLITK</sequence>
<dbReference type="InterPro" id="IPR015797">
    <property type="entry name" value="NUDIX_hydrolase-like_dom_sf"/>
</dbReference>